<sequence length="370" mass="43262">MTTEIETHRINSLIEDITILRLDCDWVNDQTEQSFRSILEKGSSNFLFLELICSIGKELSVYFENINITDDLKNNAQLLKESFGNLLKSTSYNGSIDQIFSSDSDDKAVAIRLSMFEHVFFQLQSIQLELFQREYTMQLDQDNNDEKNSTKMRMSTDSTTTADTEMSSDQDDFQGDLINKIQILSEIFQIRFNNFDNFLSILNSIYLKIENVLKQLPKDFISEPFFKNVVFSDEEKQKIEAMSKILFADYDKRSEVLCKRLDVTVQSLMWSDKVQHQMDEINWHINYQREIFPSIHYYTFQDLICTHSDILDIIKTCLQSKSTGLTKQIIVGTVPDRGGRTTDRRPAMPSFHKRVEHPQDSFHHRKKSKK</sequence>
<feature type="region of interest" description="Disordered" evidence="2">
    <location>
        <begin position="141"/>
        <end position="169"/>
    </location>
</feature>
<feature type="compositionally biased region" description="Polar residues" evidence="2">
    <location>
        <begin position="151"/>
        <end position="165"/>
    </location>
</feature>
<gene>
    <name evidence="3" type="ORF">DFA_12136</name>
</gene>
<evidence type="ECO:0000256" key="2">
    <source>
        <dbReference type="SAM" id="MobiDB-lite"/>
    </source>
</evidence>
<dbReference type="InterPro" id="IPR018797">
    <property type="entry name" value="FAM98"/>
</dbReference>
<accession>F4QC83</accession>
<dbReference type="Pfam" id="PF10239">
    <property type="entry name" value="DUF2465"/>
    <property type="match status" value="1"/>
</dbReference>
<dbReference type="KEGG" id="dfa:DFA_12136"/>
<dbReference type="GO" id="GO:0072669">
    <property type="term" value="C:tRNA-splicing ligase complex"/>
    <property type="evidence" value="ECO:0007669"/>
    <property type="project" value="TreeGrafter"/>
</dbReference>
<dbReference type="PANTHER" id="PTHR31353:SF1">
    <property type="entry name" value="PROTEIN FAM98B"/>
    <property type="match status" value="1"/>
</dbReference>
<reference evidence="4" key="1">
    <citation type="journal article" date="2011" name="Genome Res.">
        <title>Phylogeny-wide analysis of social amoeba genomes highlights ancient origins for complex intercellular communication.</title>
        <authorList>
            <person name="Heidel A.J."/>
            <person name="Lawal H.M."/>
            <person name="Felder M."/>
            <person name="Schilde C."/>
            <person name="Helps N.R."/>
            <person name="Tunggal B."/>
            <person name="Rivero F."/>
            <person name="John U."/>
            <person name="Schleicher M."/>
            <person name="Eichinger L."/>
            <person name="Platzer M."/>
            <person name="Noegel A.A."/>
            <person name="Schaap P."/>
            <person name="Gloeckner G."/>
        </authorList>
    </citation>
    <scope>NUCLEOTIDE SEQUENCE [LARGE SCALE GENOMIC DNA]</scope>
    <source>
        <strain evidence="4">SH3</strain>
    </source>
</reference>
<dbReference type="OrthoDB" id="512356at2759"/>
<dbReference type="OMA" id="CDWVNDQ"/>
<name>F4QC83_CACFS</name>
<organism evidence="3 4">
    <name type="scientific">Cavenderia fasciculata</name>
    <name type="common">Slime mold</name>
    <name type="synonym">Dictyostelium fasciculatum</name>
    <dbReference type="NCBI Taxonomy" id="261658"/>
    <lineage>
        <taxon>Eukaryota</taxon>
        <taxon>Amoebozoa</taxon>
        <taxon>Evosea</taxon>
        <taxon>Eumycetozoa</taxon>
        <taxon>Dictyostelia</taxon>
        <taxon>Acytosteliales</taxon>
        <taxon>Cavenderiaceae</taxon>
        <taxon>Cavenderia</taxon>
    </lineage>
</organism>
<feature type="region of interest" description="Disordered" evidence="2">
    <location>
        <begin position="335"/>
        <end position="370"/>
    </location>
</feature>
<comment type="similarity">
    <text evidence="1">Belongs to the FAM98 family.</text>
</comment>
<proteinExistence type="inferred from homology"/>
<evidence type="ECO:0000256" key="1">
    <source>
        <dbReference type="ARBA" id="ARBA00007218"/>
    </source>
</evidence>
<dbReference type="EMBL" id="GL883029">
    <property type="protein sequence ID" value="EGG14364.1"/>
    <property type="molecule type" value="Genomic_DNA"/>
</dbReference>
<dbReference type="PANTHER" id="PTHR31353">
    <property type="entry name" value="FAM98"/>
    <property type="match status" value="1"/>
</dbReference>
<dbReference type="STRING" id="1054147.F4QC83"/>
<keyword evidence="4" id="KW-1185">Reference proteome</keyword>
<dbReference type="Proteomes" id="UP000007797">
    <property type="component" value="Unassembled WGS sequence"/>
</dbReference>
<protein>
    <submittedName>
        <fullName evidence="3">Uncharacterized protein</fullName>
    </submittedName>
</protein>
<feature type="compositionally biased region" description="Basic and acidic residues" evidence="2">
    <location>
        <begin position="337"/>
        <end position="346"/>
    </location>
</feature>
<evidence type="ECO:0000313" key="3">
    <source>
        <dbReference type="EMBL" id="EGG14364.1"/>
    </source>
</evidence>
<dbReference type="RefSeq" id="XP_004351088.1">
    <property type="nucleotide sequence ID" value="XM_004351036.1"/>
</dbReference>
<dbReference type="GeneID" id="14866544"/>
<evidence type="ECO:0000313" key="4">
    <source>
        <dbReference type="Proteomes" id="UP000007797"/>
    </source>
</evidence>
<dbReference type="AlphaFoldDB" id="F4QC83"/>